<dbReference type="EMBL" id="JBINXB010000001">
    <property type="protein sequence ID" value="MFH6564476.1"/>
    <property type="molecule type" value="Genomic_DNA"/>
</dbReference>
<comment type="caution">
    <text evidence="2">The sequence shown here is derived from an EMBL/GenBank/DDBJ whole genome shotgun (WGS) entry which is preliminary data.</text>
</comment>
<name>A0ABW7LUV8_9PSED</name>
<reference evidence="2 3" key="1">
    <citation type="submission" date="2024-10" db="EMBL/GenBank/DDBJ databases">
        <title>Aeromonas and Pseudomonas from the Cagarras Archipelago, Rio de Janeiro, Brazil.</title>
        <authorList>
            <person name="Canellas A.L.B."/>
            <person name="Laport M.S."/>
        </authorList>
    </citation>
    <scope>NUCLEOTIDE SEQUENCE [LARGE SCALE GENOMIC DNA]</scope>
    <source>
        <strain evidence="2 3">CPF-4</strain>
    </source>
</reference>
<protein>
    <submittedName>
        <fullName evidence="2">Uncharacterized protein</fullName>
    </submittedName>
</protein>
<keyword evidence="1" id="KW-0472">Membrane</keyword>
<keyword evidence="1" id="KW-0812">Transmembrane</keyword>
<evidence type="ECO:0000313" key="3">
    <source>
        <dbReference type="Proteomes" id="UP001609821"/>
    </source>
</evidence>
<evidence type="ECO:0000313" key="2">
    <source>
        <dbReference type="EMBL" id="MFH6564476.1"/>
    </source>
</evidence>
<gene>
    <name evidence="2" type="ORF">ACHMWK_00440</name>
</gene>
<keyword evidence="1" id="KW-1133">Transmembrane helix</keyword>
<organism evidence="2 3">
    <name type="scientific">Pseudomonas kulmbachensis</name>
    <dbReference type="NCBI Taxonomy" id="3043408"/>
    <lineage>
        <taxon>Bacteria</taxon>
        <taxon>Pseudomonadati</taxon>
        <taxon>Pseudomonadota</taxon>
        <taxon>Gammaproteobacteria</taxon>
        <taxon>Pseudomonadales</taxon>
        <taxon>Pseudomonadaceae</taxon>
        <taxon>Pseudomonas</taxon>
    </lineage>
</organism>
<evidence type="ECO:0000256" key="1">
    <source>
        <dbReference type="SAM" id="Phobius"/>
    </source>
</evidence>
<proteinExistence type="predicted"/>
<dbReference type="RefSeq" id="WP_321836990.1">
    <property type="nucleotide sequence ID" value="NZ_CAVMKE010000002.1"/>
</dbReference>
<dbReference type="Proteomes" id="UP001609821">
    <property type="component" value="Unassembled WGS sequence"/>
</dbReference>
<keyword evidence="3" id="KW-1185">Reference proteome</keyword>
<accession>A0ABW7LUV8</accession>
<sequence length="63" mass="6655">MVEIVTGVMIPVVDTTGGMMVVVMIKGTIVATIMIDVMTTIAIATIETTESLWFSIRAGQGPL</sequence>
<feature type="transmembrane region" description="Helical" evidence="1">
    <location>
        <begin position="20"/>
        <end position="46"/>
    </location>
</feature>